<evidence type="ECO:0000313" key="4">
    <source>
        <dbReference type="Proteomes" id="UP001273505"/>
    </source>
</evidence>
<dbReference type="GO" id="GO:0016779">
    <property type="term" value="F:nucleotidyltransferase activity"/>
    <property type="evidence" value="ECO:0007669"/>
    <property type="project" value="UniProtKB-KW"/>
</dbReference>
<dbReference type="RefSeq" id="WP_302723232.1">
    <property type="nucleotide sequence ID" value="NZ_JAULRU010000583.1"/>
</dbReference>
<dbReference type="SUPFAM" id="SSF53448">
    <property type="entry name" value="Nucleotide-diphospho-sugar transferases"/>
    <property type="match status" value="1"/>
</dbReference>
<evidence type="ECO:0000256" key="2">
    <source>
        <dbReference type="ARBA" id="ARBA00022695"/>
    </source>
</evidence>
<dbReference type="Proteomes" id="UP001273505">
    <property type="component" value="Unassembled WGS sequence"/>
</dbReference>
<protein>
    <submittedName>
        <fullName evidence="3">2-C-methyl-D-erythritol 4-phosphate cytidylyltransferase</fullName>
    </submittedName>
</protein>
<comment type="caution">
    <text evidence="3">The sequence shown here is derived from an EMBL/GenBank/DDBJ whole genome shotgun (WGS) entry which is preliminary data.</text>
</comment>
<keyword evidence="1" id="KW-0808">Transferase</keyword>
<gene>
    <name evidence="3" type="ORF">SCD92_01740</name>
</gene>
<name>A0ABU4RT54_9GAMM</name>
<organism evidence="3 4">
    <name type="scientific">Gilvimarinus gilvus</name>
    <dbReference type="NCBI Taxonomy" id="3058038"/>
    <lineage>
        <taxon>Bacteria</taxon>
        <taxon>Pseudomonadati</taxon>
        <taxon>Pseudomonadota</taxon>
        <taxon>Gammaproteobacteria</taxon>
        <taxon>Cellvibrionales</taxon>
        <taxon>Cellvibrionaceae</taxon>
        <taxon>Gilvimarinus</taxon>
    </lineage>
</organism>
<dbReference type="InterPro" id="IPR029044">
    <property type="entry name" value="Nucleotide-diphossugar_trans"/>
</dbReference>
<keyword evidence="2 3" id="KW-0548">Nucleotidyltransferase</keyword>
<dbReference type="Pfam" id="PF01128">
    <property type="entry name" value="IspD"/>
    <property type="match status" value="1"/>
</dbReference>
<dbReference type="EMBL" id="JAXAFO010000002">
    <property type="protein sequence ID" value="MDX6848062.1"/>
    <property type="molecule type" value="Genomic_DNA"/>
</dbReference>
<reference evidence="3 4" key="1">
    <citation type="submission" date="2023-11" db="EMBL/GenBank/DDBJ databases">
        <title>Gilvimarinus fulvus sp. nov., isolated from the surface of Kelp.</title>
        <authorList>
            <person name="Sun Y.Y."/>
            <person name="Gong Y."/>
            <person name="Du Z.J."/>
        </authorList>
    </citation>
    <scope>NUCLEOTIDE SEQUENCE [LARGE SCALE GENOMIC DNA]</scope>
    <source>
        <strain evidence="3 4">SDUM040013</strain>
    </source>
</reference>
<dbReference type="InterPro" id="IPR034683">
    <property type="entry name" value="IspD/TarI"/>
</dbReference>
<dbReference type="Gene3D" id="3.90.550.10">
    <property type="entry name" value="Spore Coat Polysaccharide Biosynthesis Protein SpsA, Chain A"/>
    <property type="match status" value="1"/>
</dbReference>
<proteinExistence type="predicted"/>
<evidence type="ECO:0000313" key="3">
    <source>
        <dbReference type="EMBL" id="MDX6848062.1"/>
    </source>
</evidence>
<accession>A0ABU4RT54</accession>
<dbReference type="PANTHER" id="PTHR43015">
    <property type="entry name" value="D-RIBITOL-5-PHOSPHATE CYTIDYLYLTRANSFERASE"/>
    <property type="match status" value="1"/>
</dbReference>
<sequence>MAEALRRAAIIPAAGLGTRLNKGPKAFLTLGNRTLIEWVAHSLAPIVDSIVIAVPEGFEHQATILLPDCTIITGGNSRHGTIANLFNAIDAKTVLIQDAARPFASRELHEAVFLAAEAHGAAGAFIDPVVPVGRINGGDVSRFWRRDEVGIFQAPQAYSHAVLAKAMQAPDGNTFQSTAQLVISRCQSLAAVPGEAENIKITTQLDWDIAEKVIAPKLGHKYQ</sequence>
<keyword evidence="4" id="KW-1185">Reference proteome</keyword>
<dbReference type="PANTHER" id="PTHR43015:SF1">
    <property type="entry name" value="D-RIBITOL-5-PHOSPHATE CYTIDYLYLTRANSFERASE"/>
    <property type="match status" value="1"/>
</dbReference>
<evidence type="ECO:0000256" key="1">
    <source>
        <dbReference type="ARBA" id="ARBA00022679"/>
    </source>
</evidence>